<evidence type="ECO:0000259" key="1">
    <source>
        <dbReference type="SMART" id="SM00860"/>
    </source>
</evidence>
<protein>
    <submittedName>
        <fullName evidence="2">SMI1/KNR4 family protein</fullName>
    </submittedName>
</protein>
<evidence type="ECO:0000313" key="2">
    <source>
        <dbReference type="EMBL" id="RSD27067.1"/>
    </source>
</evidence>
<comment type="caution">
    <text evidence="2">The sequence shown here is derived from an EMBL/GenBank/DDBJ whole genome shotgun (WGS) entry which is preliminary data.</text>
</comment>
<dbReference type="EMBL" id="RSFW01000013">
    <property type="protein sequence ID" value="RSD27067.1"/>
    <property type="molecule type" value="Genomic_DNA"/>
</dbReference>
<proteinExistence type="predicted"/>
<dbReference type="OrthoDB" id="2875031at2"/>
<organism evidence="2 3">
    <name type="scientific">Mesobacillus subterraneus</name>
    <dbReference type="NCBI Taxonomy" id="285983"/>
    <lineage>
        <taxon>Bacteria</taxon>
        <taxon>Bacillati</taxon>
        <taxon>Bacillota</taxon>
        <taxon>Bacilli</taxon>
        <taxon>Bacillales</taxon>
        <taxon>Bacillaceae</taxon>
        <taxon>Mesobacillus</taxon>
    </lineage>
</organism>
<name>A0A427TRQ6_9BACI</name>
<dbReference type="InterPro" id="IPR037883">
    <property type="entry name" value="Knr4/Smi1-like_sf"/>
</dbReference>
<dbReference type="Pfam" id="PF09346">
    <property type="entry name" value="SMI1_KNR4"/>
    <property type="match status" value="1"/>
</dbReference>
<dbReference type="Gene3D" id="3.40.1580.10">
    <property type="entry name" value="SMI1/KNR4-like"/>
    <property type="match status" value="1"/>
</dbReference>
<gene>
    <name evidence="2" type="ORF">EJA10_11020</name>
</gene>
<dbReference type="SUPFAM" id="SSF160631">
    <property type="entry name" value="SMI1/KNR4-like"/>
    <property type="match status" value="1"/>
</dbReference>
<reference evidence="3" key="1">
    <citation type="submission" date="2018-12" db="EMBL/GenBank/DDBJ databases">
        <title>Bacillus chawlae sp. nov., Bacillus glennii sp. nov., and Bacillus saganii sp. nov. Isolated from the Vehicle Assembly Building at Kennedy Space Center where the Viking Spacecraft were Assembled.</title>
        <authorList>
            <person name="Seuylemezian A."/>
            <person name="Vaishampayan P."/>
        </authorList>
    </citation>
    <scope>NUCLEOTIDE SEQUENCE [LARGE SCALE GENOMIC DNA]</scope>
    <source>
        <strain evidence="3">DSM 13966</strain>
    </source>
</reference>
<dbReference type="InterPro" id="IPR018958">
    <property type="entry name" value="Knr4/Smi1-like_dom"/>
</dbReference>
<feature type="domain" description="Knr4/Smi1-like" evidence="1">
    <location>
        <begin position="33"/>
        <end position="169"/>
    </location>
</feature>
<accession>A0A427TRQ6</accession>
<evidence type="ECO:0000313" key="3">
    <source>
        <dbReference type="Proteomes" id="UP000279911"/>
    </source>
</evidence>
<dbReference type="SMART" id="SM00860">
    <property type="entry name" value="SMI1_KNR4"/>
    <property type="match status" value="1"/>
</dbReference>
<sequence length="444" mass="52488">MKEYEILLTKWEGILQKVERNNGRVYPLEIGERATLQEIEDKERELGYPLPPSYKSVMQNLGKSLSFYYSFSDDTMIPNEFREVFSGEIQWDLDFLQNLDSLADDLMDDGGYDYGSTLRGKVEFAHSGNGDIYAFDMTVDTEEKPVIYWEHEEDTVTYIADSFMDYLNKITDLNCVGSEKWQLEPFLNEKGLDTEGPSAKRWKQWFDSFKETNVSEIKNNMDHLITYIMYRKKLNEETVEALRTFDKDELFEVLLKKLHQYDTYLEKSIVCKMIAKGLGRYAEKWVKDLWEKQHNLLDTRLRAYLTSQCMPEEEGLKLVLHQLEEQTDGKISGYDALSHLKSFNSRKVINWMEDQVRFPVTDGWDSLFINSNPAWKDIKEWTEKEEKHEVTIIHAMEVYIRDGRSTTIEGMPPRNEFKDFLRTLQSRQKLRRRKEALEFVIQNI</sequence>
<dbReference type="AlphaFoldDB" id="A0A427TRQ6"/>
<dbReference type="Proteomes" id="UP000279911">
    <property type="component" value="Unassembled WGS sequence"/>
</dbReference>
<dbReference type="RefSeq" id="WP_125480058.1">
    <property type="nucleotide sequence ID" value="NZ_RSFW01000013.1"/>
</dbReference>